<dbReference type="InterPro" id="IPR036047">
    <property type="entry name" value="F-box-like_dom_sf"/>
</dbReference>
<dbReference type="PANTHER" id="PTHR15537">
    <property type="entry name" value="F-BOX ONLY PROTEIN 7"/>
    <property type="match status" value="1"/>
</dbReference>
<protein>
    <recommendedName>
        <fullName evidence="1">F-box domain-containing protein</fullName>
    </recommendedName>
</protein>
<evidence type="ECO:0000259" key="1">
    <source>
        <dbReference type="PROSITE" id="PS50181"/>
    </source>
</evidence>
<dbReference type="InterPro" id="IPR001810">
    <property type="entry name" value="F-box_dom"/>
</dbReference>
<comment type="caution">
    <text evidence="2">The sequence shown here is derived from an EMBL/GenBank/DDBJ whole genome shotgun (WGS) entry which is preliminary data.</text>
</comment>
<dbReference type="Proteomes" id="UP001549921">
    <property type="component" value="Unassembled WGS sequence"/>
</dbReference>
<dbReference type="AlphaFoldDB" id="A0ABD0TFX6"/>
<dbReference type="PROSITE" id="PS50181">
    <property type="entry name" value="FBOX"/>
    <property type="match status" value="1"/>
</dbReference>
<reference evidence="2 3" key="1">
    <citation type="submission" date="2024-06" db="EMBL/GenBank/DDBJ databases">
        <title>A chromosome-level genome assembly of beet webworm, Loxostege sticticalis.</title>
        <authorList>
            <person name="Zhang Y."/>
        </authorList>
    </citation>
    <scope>NUCLEOTIDE SEQUENCE [LARGE SCALE GENOMIC DNA]</scope>
    <source>
        <strain evidence="2">AQ028</strain>
        <tissue evidence="2">Male pupae</tissue>
    </source>
</reference>
<organism evidence="2 3">
    <name type="scientific">Loxostege sticticalis</name>
    <name type="common">Beet webworm moth</name>
    <dbReference type="NCBI Taxonomy" id="481309"/>
    <lineage>
        <taxon>Eukaryota</taxon>
        <taxon>Metazoa</taxon>
        <taxon>Ecdysozoa</taxon>
        <taxon>Arthropoda</taxon>
        <taxon>Hexapoda</taxon>
        <taxon>Insecta</taxon>
        <taxon>Pterygota</taxon>
        <taxon>Neoptera</taxon>
        <taxon>Endopterygota</taxon>
        <taxon>Lepidoptera</taxon>
        <taxon>Glossata</taxon>
        <taxon>Ditrysia</taxon>
        <taxon>Pyraloidea</taxon>
        <taxon>Crambidae</taxon>
        <taxon>Pyraustinae</taxon>
        <taxon>Loxostege</taxon>
    </lineage>
</organism>
<dbReference type="Gene3D" id="3.40.1000.30">
    <property type="match status" value="1"/>
</dbReference>
<feature type="domain" description="F-box" evidence="1">
    <location>
        <begin position="175"/>
        <end position="221"/>
    </location>
</feature>
<evidence type="ECO:0000313" key="2">
    <source>
        <dbReference type="EMBL" id="KAL0841999.1"/>
    </source>
</evidence>
<accession>A0ABD0TFX6</accession>
<name>A0ABD0TFX6_LOXSC</name>
<proteinExistence type="predicted"/>
<dbReference type="InterPro" id="IPR047118">
    <property type="entry name" value="Fbxo7"/>
</dbReference>
<sequence>MDFTIKEISTEEVTLKSPIDKMVIERVISESPCDSVEINIMFTLIIIIMIEEGFILLNEENEVIDIIKIDLQLLKKWQSSSGALQLNLVMCGFNDIPLKLLISPLGATVLVNLVIKELNAETYTTCLTLGSYVFTSRFTSPITYHICTNQLATALKDKVTSAVKSRILSYHGSASASLIGLPEEVLFNIVMYLPIKDINNVSKTCKRLNYVLNKEILWHALLKRDFGVDQCTNDLWKMTYKRKYTEEEDNKLRQAHRHAGSMHDHMDYSDFISYIDNPMWDFM</sequence>
<gene>
    <name evidence="2" type="ORF">ABMA28_014218</name>
</gene>
<dbReference type="Pfam" id="PF12937">
    <property type="entry name" value="F-box-like"/>
    <property type="match status" value="1"/>
</dbReference>
<dbReference type="EMBL" id="JBEDNZ010000005">
    <property type="protein sequence ID" value="KAL0841999.1"/>
    <property type="molecule type" value="Genomic_DNA"/>
</dbReference>
<dbReference type="PANTHER" id="PTHR15537:SF2">
    <property type="entry name" value="F-BOX ONLY PROTEIN 7"/>
    <property type="match status" value="1"/>
</dbReference>
<evidence type="ECO:0000313" key="3">
    <source>
        <dbReference type="Proteomes" id="UP001549921"/>
    </source>
</evidence>
<dbReference type="Gene3D" id="1.20.1280.50">
    <property type="match status" value="1"/>
</dbReference>
<dbReference type="SUPFAM" id="SSF81383">
    <property type="entry name" value="F-box domain"/>
    <property type="match status" value="1"/>
</dbReference>
<dbReference type="SMART" id="SM00256">
    <property type="entry name" value="FBOX"/>
    <property type="match status" value="1"/>
</dbReference>